<proteinExistence type="predicted"/>
<dbReference type="InterPro" id="IPR038717">
    <property type="entry name" value="Tc1-like_DDE_dom"/>
</dbReference>
<dbReference type="EMBL" id="CARXXK010000328">
    <property type="protein sequence ID" value="CAI6370309.1"/>
    <property type="molecule type" value="Genomic_DNA"/>
</dbReference>
<keyword evidence="3" id="KW-1185">Reference proteome</keyword>
<evidence type="ECO:0000313" key="2">
    <source>
        <dbReference type="EMBL" id="CAI6370309.1"/>
    </source>
</evidence>
<dbReference type="PANTHER" id="PTHR33939:SF1">
    <property type="entry name" value="DUF4371 DOMAIN-CONTAINING PROTEIN"/>
    <property type="match status" value="1"/>
</dbReference>
<feature type="domain" description="Tc1-like transposase DDE" evidence="1">
    <location>
        <begin position="16"/>
        <end position="62"/>
    </location>
</feature>
<reference evidence="2 3" key="1">
    <citation type="submission" date="2023-01" db="EMBL/GenBank/DDBJ databases">
        <authorList>
            <person name="Whitehead M."/>
        </authorList>
    </citation>
    <scope>NUCLEOTIDE SEQUENCE [LARGE SCALE GENOMIC DNA]</scope>
</reference>
<dbReference type="Gene3D" id="3.30.420.10">
    <property type="entry name" value="Ribonuclease H-like superfamily/Ribonuclease H"/>
    <property type="match status" value="1"/>
</dbReference>
<dbReference type="Proteomes" id="UP001160148">
    <property type="component" value="Unassembled WGS sequence"/>
</dbReference>
<comment type="caution">
    <text evidence="2">The sequence shown here is derived from an EMBL/GenBank/DDBJ whole genome shotgun (WGS) entry which is preliminary data.</text>
</comment>
<protein>
    <recommendedName>
        <fullName evidence="1">Tc1-like transposase DDE domain-containing protein</fullName>
    </recommendedName>
</protein>
<dbReference type="InterPro" id="IPR036397">
    <property type="entry name" value="RNaseH_sf"/>
</dbReference>
<sequence>MVIPQLLAIVRRIKPLHDKYVIDELAKQHNRTVLRLPPYHCELNPIELAWSSVKNYVKMNNTSYKLPDVKKLLIEGINRVDDTMWKNFISHTRKEENKFWKLDFIVDEVLTAEETPVIMTIAGNKTSNSSSSTTSGDDF</sequence>
<dbReference type="PANTHER" id="PTHR33939">
    <property type="entry name" value="PROTEIN CBG22215"/>
    <property type="match status" value="1"/>
</dbReference>
<dbReference type="Pfam" id="PF13358">
    <property type="entry name" value="DDE_3"/>
    <property type="match status" value="1"/>
</dbReference>
<accession>A0AAV0XNS6</accession>
<gene>
    <name evidence="2" type="ORF">MEUPH1_LOCUS24439</name>
</gene>
<dbReference type="GO" id="GO:0003676">
    <property type="term" value="F:nucleic acid binding"/>
    <property type="evidence" value="ECO:0007669"/>
    <property type="project" value="InterPro"/>
</dbReference>
<evidence type="ECO:0000313" key="3">
    <source>
        <dbReference type="Proteomes" id="UP001160148"/>
    </source>
</evidence>
<organism evidence="2 3">
    <name type="scientific">Macrosiphum euphorbiae</name>
    <name type="common">potato aphid</name>
    <dbReference type="NCBI Taxonomy" id="13131"/>
    <lineage>
        <taxon>Eukaryota</taxon>
        <taxon>Metazoa</taxon>
        <taxon>Ecdysozoa</taxon>
        <taxon>Arthropoda</taxon>
        <taxon>Hexapoda</taxon>
        <taxon>Insecta</taxon>
        <taxon>Pterygota</taxon>
        <taxon>Neoptera</taxon>
        <taxon>Paraneoptera</taxon>
        <taxon>Hemiptera</taxon>
        <taxon>Sternorrhyncha</taxon>
        <taxon>Aphidomorpha</taxon>
        <taxon>Aphidoidea</taxon>
        <taxon>Aphididae</taxon>
        <taxon>Macrosiphini</taxon>
        <taxon>Macrosiphum</taxon>
    </lineage>
</organism>
<dbReference type="AlphaFoldDB" id="A0AAV0XNS6"/>
<name>A0AAV0XNS6_9HEMI</name>
<evidence type="ECO:0000259" key="1">
    <source>
        <dbReference type="Pfam" id="PF13358"/>
    </source>
</evidence>